<feature type="domain" description="HTH araC/xylS-type" evidence="4">
    <location>
        <begin position="174"/>
        <end position="271"/>
    </location>
</feature>
<dbReference type="PANTHER" id="PTHR46796">
    <property type="entry name" value="HTH-TYPE TRANSCRIPTIONAL ACTIVATOR RHAS-RELATED"/>
    <property type="match status" value="1"/>
</dbReference>
<evidence type="ECO:0000256" key="3">
    <source>
        <dbReference type="ARBA" id="ARBA00023163"/>
    </source>
</evidence>
<dbReference type="Proteomes" id="UP001501565">
    <property type="component" value="Unassembled WGS sequence"/>
</dbReference>
<dbReference type="InterPro" id="IPR018060">
    <property type="entry name" value="HTH_AraC"/>
</dbReference>
<evidence type="ECO:0000313" key="6">
    <source>
        <dbReference type="Proteomes" id="UP001501565"/>
    </source>
</evidence>
<dbReference type="RefSeq" id="WP_344799301.1">
    <property type="nucleotide sequence ID" value="NZ_BAABBN010000007.1"/>
</dbReference>
<dbReference type="Pfam" id="PF12852">
    <property type="entry name" value="Cupin_6"/>
    <property type="match status" value="1"/>
</dbReference>
<dbReference type="InterPro" id="IPR032783">
    <property type="entry name" value="AraC_lig"/>
</dbReference>
<name>A0ABP7MUT9_9GAMM</name>
<proteinExistence type="predicted"/>
<accession>A0ABP7MUT9</accession>
<reference evidence="6" key="1">
    <citation type="journal article" date="2019" name="Int. J. Syst. Evol. Microbiol.">
        <title>The Global Catalogue of Microorganisms (GCM) 10K type strain sequencing project: providing services to taxonomists for standard genome sequencing and annotation.</title>
        <authorList>
            <consortium name="The Broad Institute Genomics Platform"/>
            <consortium name="The Broad Institute Genome Sequencing Center for Infectious Disease"/>
            <person name="Wu L."/>
            <person name="Ma J."/>
        </authorList>
    </citation>
    <scope>NUCLEOTIDE SEQUENCE [LARGE SCALE GENOMIC DNA]</scope>
    <source>
        <strain evidence="6">JCM 17551</strain>
    </source>
</reference>
<evidence type="ECO:0000313" key="5">
    <source>
        <dbReference type="EMBL" id="GAA3930723.1"/>
    </source>
</evidence>
<dbReference type="EMBL" id="BAABBN010000007">
    <property type="protein sequence ID" value="GAA3930723.1"/>
    <property type="molecule type" value="Genomic_DNA"/>
</dbReference>
<evidence type="ECO:0000256" key="2">
    <source>
        <dbReference type="ARBA" id="ARBA00023125"/>
    </source>
</evidence>
<keyword evidence="1" id="KW-0805">Transcription regulation</keyword>
<keyword evidence="2" id="KW-0238">DNA-binding</keyword>
<keyword evidence="3" id="KW-0804">Transcription</keyword>
<evidence type="ECO:0000259" key="4">
    <source>
        <dbReference type="PROSITE" id="PS01124"/>
    </source>
</evidence>
<gene>
    <name evidence="5" type="ORF">GCM10022277_29270</name>
</gene>
<evidence type="ECO:0000256" key="1">
    <source>
        <dbReference type="ARBA" id="ARBA00023015"/>
    </source>
</evidence>
<dbReference type="InterPro" id="IPR009057">
    <property type="entry name" value="Homeodomain-like_sf"/>
</dbReference>
<comment type="caution">
    <text evidence="5">The sequence shown here is derived from an EMBL/GenBank/DDBJ whole genome shotgun (WGS) entry which is preliminary data.</text>
</comment>
<dbReference type="PANTHER" id="PTHR46796:SF7">
    <property type="entry name" value="ARAC FAMILY TRANSCRIPTIONAL REGULATOR"/>
    <property type="match status" value="1"/>
</dbReference>
<dbReference type="PROSITE" id="PS01124">
    <property type="entry name" value="HTH_ARAC_FAMILY_2"/>
    <property type="match status" value="1"/>
</dbReference>
<protein>
    <submittedName>
        <fullName evidence="5">AraC family transcriptional regulator</fullName>
    </submittedName>
</protein>
<dbReference type="SMART" id="SM00342">
    <property type="entry name" value="HTH_ARAC"/>
    <property type="match status" value="1"/>
</dbReference>
<sequence length="272" mass="30178">MDELSILLQDLDLNAEVFFSGSLCGLQAFEESDNTGLLHFLKSGSMTLVTEQGHELHLDKASVIFMPSGGHHRIQIKEFNEAELVCANIRFQPQQKAVLADNLPAFLCIDIEQDASISEAAQKIFDEAFGSEHGRHVVIDRQCDIFIVQVLRYVLRQGIVELGLLAASSHPQLAPLMRKLTANPEQSWTVESMATSVAMSRSKFATLFKDSVGQSPMEYLTDLRLSMAQGLLARDKPVGLVANVVGYDDASSLARVFKKRFGVTPKQWLKNR</sequence>
<dbReference type="InterPro" id="IPR050204">
    <property type="entry name" value="AraC_XylS_family_regulators"/>
</dbReference>
<dbReference type="Gene3D" id="1.10.10.60">
    <property type="entry name" value="Homeodomain-like"/>
    <property type="match status" value="1"/>
</dbReference>
<keyword evidence="6" id="KW-1185">Reference proteome</keyword>
<dbReference type="Pfam" id="PF12833">
    <property type="entry name" value="HTH_18"/>
    <property type="match status" value="1"/>
</dbReference>
<organism evidence="5 6">
    <name type="scientific">Litoribacillus peritrichatus</name>
    <dbReference type="NCBI Taxonomy" id="718191"/>
    <lineage>
        <taxon>Bacteria</taxon>
        <taxon>Pseudomonadati</taxon>
        <taxon>Pseudomonadota</taxon>
        <taxon>Gammaproteobacteria</taxon>
        <taxon>Oceanospirillales</taxon>
        <taxon>Oceanospirillaceae</taxon>
        <taxon>Litoribacillus</taxon>
    </lineage>
</organism>
<dbReference type="SUPFAM" id="SSF46689">
    <property type="entry name" value="Homeodomain-like"/>
    <property type="match status" value="2"/>
</dbReference>